<keyword evidence="4" id="KW-1185">Reference proteome</keyword>
<sequence length="259" mass="28696">MLLIAANTAGARTLATRDLQNGPYTCPQCSTDVVLKRGRKVTAHFAHTPGSACQAAGESTRHLLAKQVLAEEFTRLGYQAHIEVVHHAAGRRVDVVAARTDEHGRQRRVAVEIQDSAIQVDTAKKRVVLDRRLGYDATVWLFTTYRAAALFHAKPDAEVRVPNEMLWADHRYGHGVHLIDPDGRAVWRAELSEVYREGESREWYDEDGDPTGVDYPGYVPKTIRTVQLHQAGFRLTSAPGLFGDAWSIVFAAEPEGSTS</sequence>
<dbReference type="EMBL" id="JACHJT010000001">
    <property type="protein sequence ID" value="MBB4931413.1"/>
    <property type="molecule type" value="Genomic_DNA"/>
</dbReference>
<dbReference type="Pfam" id="PF25164">
    <property type="entry name" value="CoiA_N"/>
    <property type="match status" value="1"/>
</dbReference>
<gene>
    <name evidence="3" type="ORF">F4561_002233</name>
</gene>
<dbReference type="InterPro" id="IPR010330">
    <property type="entry name" value="CoiA_nuc"/>
</dbReference>
<evidence type="ECO:0000259" key="2">
    <source>
        <dbReference type="Pfam" id="PF25164"/>
    </source>
</evidence>
<organism evidence="3 4">
    <name type="scientific">Lipingzhangella halophila</name>
    <dbReference type="NCBI Taxonomy" id="1783352"/>
    <lineage>
        <taxon>Bacteria</taxon>
        <taxon>Bacillati</taxon>
        <taxon>Actinomycetota</taxon>
        <taxon>Actinomycetes</taxon>
        <taxon>Streptosporangiales</taxon>
        <taxon>Nocardiopsidaceae</taxon>
        <taxon>Lipingzhangella</taxon>
    </lineage>
</organism>
<feature type="domain" description="Competence protein CoiA-like N-terminal" evidence="2">
    <location>
        <begin position="20"/>
        <end position="55"/>
    </location>
</feature>
<dbReference type="Pfam" id="PF06054">
    <property type="entry name" value="CoiA_nuc"/>
    <property type="match status" value="1"/>
</dbReference>
<name>A0A7W7RG76_9ACTN</name>
<reference evidence="3 4" key="1">
    <citation type="submission" date="2020-08" db="EMBL/GenBank/DDBJ databases">
        <title>Sequencing the genomes of 1000 actinobacteria strains.</title>
        <authorList>
            <person name="Klenk H.-P."/>
        </authorList>
    </citation>
    <scope>NUCLEOTIDE SEQUENCE [LARGE SCALE GENOMIC DNA]</scope>
    <source>
        <strain evidence="3 4">DSM 102030</strain>
    </source>
</reference>
<feature type="domain" description="Competence protein CoiA nuclease-like" evidence="1">
    <location>
        <begin position="58"/>
        <end position="142"/>
    </location>
</feature>
<comment type="caution">
    <text evidence="3">The sequence shown here is derived from an EMBL/GenBank/DDBJ whole genome shotgun (WGS) entry which is preliminary data.</text>
</comment>
<evidence type="ECO:0000313" key="3">
    <source>
        <dbReference type="EMBL" id="MBB4931413.1"/>
    </source>
</evidence>
<dbReference type="Proteomes" id="UP000523007">
    <property type="component" value="Unassembled WGS sequence"/>
</dbReference>
<evidence type="ECO:0000313" key="4">
    <source>
        <dbReference type="Proteomes" id="UP000523007"/>
    </source>
</evidence>
<proteinExistence type="predicted"/>
<protein>
    <submittedName>
        <fullName evidence="3">Uncharacterized protein YlaI</fullName>
    </submittedName>
</protein>
<dbReference type="InterPro" id="IPR057253">
    <property type="entry name" value="CoiA-like_N"/>
</dbReference>
<evidence type="ECO:0000259" key="1">
    <source>
        <dbReference type="Pfam" id="PF06054"/>
    </source>
</evidence>
<accession>A0A7W7RG76</accession>
<dbReference type="AlphaFoldDB" id="A0A7W7RG76"/>